<proteinExistence type="predicted"/>
<dbReference type="Proteomes" id="UP000305095">
    <property type="component" value="Unassembled WGS sequence"/>
</dbReference>
<organism evidence="1 2">
    <name type="scientific">Bradyrhizobium elkanii</name>
    <dbReference type="NCBI Taxonomy" id="29448"/>
    <lineage>
        <taxon>Bacteria</taxon>
        <taxon>Pseudomonadati</taxon>
        <taxon>Pseudomonadota</taxon>
        <taxon>Alphaproteobacteria</taxon>
        <taxon>Hyphomicrobiales</taxon>
        <taxon>Nitrobacteraceae</taxon>
        <taxon>Bradyrhizobium</taxon>
    </lineage>
</organism>
<dbReference type="EMBL" id="SZZP01000027">
    <property type="protein sequence ID" value="TKV74110.1"/>
    <property type="molecule type" value="Genomic_DNA"/>
</dbReference>
<sequence>MLTATIGRHQFEGQTSYALDRDSRKAAPARFLMRALGADSVEGEAERRLAALALVQIFT</sequence>
<protein>
    <submittedName>
        <fullName evidence="1">Uncharacterized protein</fullName>
    </submittedName>
</protein>
<comment type="caution">
    <text evidence="1">The sequence shown here is derived from an EMBL/GenBank/DDBJ whole genome shotgun (WGS) entry which is preliminary data.</text>
</comment>
<evidence type="ECO:0000313" key="2">
    <source>
        <dbReference type="Proteomes" id="UP000305095"/>
    </source>
</evidence>
<accession>A0A4U6RJ81</accession>
<evidence type="ECO:0000313" key="1">
    <source>
        <dbReference type="EMBL" id="TKV74110.1"/>
    </source>
</evidence>
<gene>
    <name evidence="1" type="ORF">FDV58_33345</name>
</gene>
<dbReference type="AlphaFoldDB" id="A0A4U6RJ81"/>
<name>A0A4U6RJ81_BRAEL</name>
<reference evidence="1 2" key="1">
    <citation type="submission" date="2019-05" db="EMBL/GenBank/DDBJ databases">
        <title>Draft Genome of Bradyrhizobium elkanii strain SEMIA 938, Used in Commercial Inoculants for Lupinus spp. in Brazil.</title>
        <authorList>
            <person name="Hungria M."/>
            <person name="Delamuta J.R.M."/>
            <person name="Ribeiro R.A."/>
            <person name="Nogueira M.A."/>
        </authorList>
    </citation>
    <scope>NUCLEOTIDE SEQUENCE [LARGE SCALE GENOMIC DNA]</scope>
    <source>
        <strain evidence="1 2">Semia 938</strain>
    </source>
</reference>